<dbReference type="AlphaFoldDB" id="F0W8V8"/>
<organism evidence="1">
    <name type="scientific">Albugo laibachii Nc14</name>
    <dbReference type="NCBI Taxonomy" id="890382"/>
    <lineage>
        <taxon>Eukaryota</taxon>
        <taxon>Sar</taxon>
        <taxon>Stramenopiles</taxon>
        <taxon>Oomycota</taxon>
        <taxon>Peronosporomycetes</taxon>
        <taxon>Albuginales</taxon>
        <taxon>Albuginaceae</taxon>
        <taxon>Albugo</taxon>
    </lineage>
</organism>
<dbReference type="EMBL" id="FR824082">
    <property type="protein sequence ID" value="CCA17569.1"/>
    <property type="molecule type" value="Genomic_DNA"/>
</dbReference>
<evidence type="ECO:0000313" key="1">
    <source>
        <dbReference type="EMBL" id="CCA17569.1"/>
    </source>
</evidence>
<reference evidence="1" key="1">
    <citation type="journal article" date="2011" name="PLoS Biol.">
        <title>Gene gain and loss during evolution of obligate parasitism in the white rust pathogen of Arabidopsis thaliana.</title>
        <authorList>
            <person name="Kemen E."/>
            <person name="Gardiner A."/>
            <person name="Schultz-Larsen T."/>
            <person name="Kemen A.C."/>
            <person name="Balmuth A.L."/>
            <person name="Robert-Seilaniantz A."/>
            <person name="Bailey K."/>
            <person name="Holub E."/>
            <person name="Studholme D.J."/>
            <person name="Maclean D."/>
            <person name="Jones J.D."/>
        </authorList>
    </citation>
    <scope>NUCLEOTIDE SEQUENCE</scope>
</reference>
<name>F0W8V8_9STRA</name>
<gene>
    <name evidence="1" type="primary">AlNc14C37G3233</name>
    <name evidence="1" type="ORF">ALNC14_037120</name>
</gene>
<protein>
    <submittedName>
        <fullName evidence="1">AlNc14C37G3233 protein</fullName>
    </submittedName>
</protein>
<accession>F0W8V8</accession>
<proteinExistence type="predicted"/>
<sequence>MLEVEELILRNRRKHLQEMIVGLLVYGRCPRRANIFMQDAQIVDVLERCNHMDARSVHVLEVSTRAWVGCLVPIDCVLCRERTISFYLNVERRRALGEDLHSVKTAGEAFANKVFFSVVGQLTPLGHLAGAIGPL</sequence>
<reference evidence="1" key="2">
    <citation type="submission" date="2011-02" db="EMBL/GenBank/DDBJ databases">
        <authorList>
            <person name="MacLean D."/>
        </authorList>
    </citation>
    <scope>NUCLEOTIDE SEQUENCE</scope>
</reference>
<dbReference type="HOGENOM" id="CLU_1889623_0_0_1"/>